<dbReference type="PANTHER" id="PTHR43201">
    <property type="entry name" value="ACYL-COA SYNTHETASE"/>
    <property type="match status" value="1"/>
</dbReference>
<evidence type="ECO:0000313" key="5">
    <source>
        <dbReference type="EMBL" id="VYT97995.1"/>
    </source>
</evidence>
<dbReference type="Gene3D" id="1.10.1200.10">
    <property type="entry name" value="ACP-like"/>
    <property type="match status" value="1"/>
</dbReference>
<reference evidence="4 6" key="2">
    <citation type="submission" date="2021-10" db="EMBL/GenBank/DDBJ databases">
        <title>Collection of gut derived symbiotic bacterial strains cultured from healthy donors.</title>
        <authorList>
            <person name="Lin H."/>
            <person name="Littmann E."/>
            <person name="Claire K."/>
            <person name="Pamer E."/>
        </authorList>
    </citation>
    <scope>NUCLEOTIDE SEQUENCE [LARGE SCALE GENOMIC DNA]</scope>
    <source>
        <strain evidence="4 6">MSK.17.68</strain>
    </source>
</reference>
<keyword evidence="2 5" id="KW-0436">Ligase</keyword>
<dbReference type="Pfam" id="PF00550">
    <property type="entry name" value="PP-binding"/>
    <property type="match status" value="1"/>
</dbReference>
<proteinExistence type="inferred from homology"/>
<sequence>MRIAVEEKIVEIIKKKFQIEEKIPFNESFIESGLLTSMQMVDLLFELEDEYNVQFSLDEIEMADVESPTKIATCVNDIMGVNELSIRDMFIKICEDNKDNDCIKFDDTFLTFSKLQSNVETIAANLMKYNIKKNTKVAIIMSNKIEYIYTYFALFYIGAFPVPINTRWEKHELFNVLDDSESTYIIMEKRVGSIEYGQYVKEYIDAKDHIEKIFYIDENLYGDKGIEFKELLEENKLDKSLLEDIGPDEPAMLSYTSGTTGTPKGVIIKNNNMVKISKFPDEYWLDHDTPFSIAPLYAAQGFLSLFINFASESCFKMSSSFNPNDILKEVSKCENSIIHTQPTMWTLLLNCRIIEFTKFDALRKLVVSGSLCSPELAKRIEKKMNCELLNAYGLIEGTSIATMTRVGDSEDIRYNTVGRPIPGVEIKIVNPISREEIAKGEVGELAIRGYNMQGYYNNPQKTAEVIDEEGWLYTGDLAKYYDDENISIVGRCKDMIIRGGFNVYPSDIEEYILQIPKVQTTAVVGREHKVLGEEIVAFIVPKAGEIITKNDITSYLHKRLSNYKMPDKIYFISEMPIILAGKIDKKVLFDWALNGIPADKQILFNN</sequence>
<organism evidence="5">
    <name type="scientific">Intestinibacter bartlettii</name>
    <dbReference type="NCBI Taxonomy" id="261299"/>
    <lineage>
        <taxon>Bacteria</taxon>
        <taxon>Bacillati</taxon>
        <taxon>Bacillota</taxon>
        <taxon>Clostridia</taxon>
        <taxon>Peptostreptococcales</taxon>
        <taxon>Peptostreptococcaceae</taxon>
        <taxon>Intestinibacter</taxon>
    </lineage>
</organism>
<evidence type="ECO:0000256" key="1">
    <source>
        <dbReference type="ARBA" id="ARBA00006432"/>
    </source>
</evidence>
<dbReference type="PANTHER" id="PTHR43201:SF5">
    <property type="entry name" value="MEDIUM-CHAIN ACYL-COA LIGASE ACSF2, MITOCHONDRIAL"/>
    <property type="match status" value="1"/>
</dbReference>
<dbReference type="InterPro" id="IPR025110">
    <property type="entry name" value="AMP-bd_C"/>
</dbReference>
<reference evidence="5" key="1">
    <citation type="submission" date="2019-11" db="EMBL/GenBank/DDBJ databases">
        <authorList>
            <person name="Feng L."/>
        </authorList>
    </citation>
    <scope>NUCLEOTIDE SEQUENCE</scope>
    <source>
        <strain evidence="5">IbartlettiiLFYP30</strain>
    </source>
</reference>
<dbReference type="GO" id="GO:0004467">
    <property type="term" value="F:long-chain fatty acid-CoA ligase activity"/>
    <property type="evidence" value="ECO:0007669"/>
    <property type="project" value="UniProtKB-EC"/>
</dbReference>
<dbReference type="EMBL" id="CACRUE010000024">
    <property type="protein sequence ID" value="VYT97995.1"/>
    <property type="molecule type" value="Genomic_DNA"/>
</dbReference>
<dbReference type="Pfam" id="PF13193">
    <property type="entry name" value="AMP-binding_C"/>
    <property type="match status" value="1"/>
</dbReference>
<dbReference type="PROSITE" id="PS50075">
    <property type="entry name" value="CARRIER"/>
    <property type="match status" value="1"/>
</dbReference>
<gene>
    <name evidence="5" type="primary">lcfB</name>
    <name evidence="5" type="ORF">IBLFYP30_01441</name>
    <name evidence="4" type="ORF">LIP50_13150</name>
</gene>
<dbReference type="EMBL" id="JAJBMB010000017">
    <property type="protein sequence ID" value="MCB5447146.1"/>
    <property type="molecule type" value="Genomic_DNA"/>
</dbReference>
<dbReference type="Gene3D" id="3.30.300.30">
    <property type="match status" value="1"/>
</dbReference>
<keyword evidence="6" id="KW-1185">Reference proteome</keyword>
<dbReference type="InterPro" id="IPR042099">
    <property type="entry name" value="ANL_N_sf"/>
</dbReference>
<dbReference type="Gene3D" id="3.40.50.12780">
    <property type="entry name" value="N-terminal domain of ligase-like"/>
    <property type="match status" value="1"/>
</dbReference>
<protein>
    <submittedName>
        <fullName evidence="4">AMP-binding protein</fullName>
    </submittedName>
    <submittedName>
        <fullName evidence="5">Long-chain-fatty-acid--CoA ligase</fullName>
        <ecNumber evidence="5">6.2.1.3</ecNumber>
    </submittedName>
</protein>
<dbReference type="SUPFAM" id="SSF56801">
    <property type="entry name" value="Acetyl-CoA synthetase-like"/>
    <property type="match status" value="1"/>
</dbReference>
<dbReference type="PROSITE" id="PS00455">
    <property type="entry name" value="AMP_BINDING"/>
    <property type="match status" value="1"/>
</dbReference>
<dbReference type="AlphaFoldDB" id="A0A6N3AZF4"/>
<accession>A0A6N3AZF4</accession>
<dbReference type="InterPro" id="IPR009081">
    <property type="entry name" value="PP-bd_ACP"/>
</dbReference>
<dbReference type="InterPro" id="IPR000873">
    <property type="entry name" value="AMP-dep_synth/lig_dom"/>
</dbReference>
<dbReference type="InterPro" id="IPR020845">
    <property type="entry name" value="AMP-binding_CS"/>
</dbReference>
<comment type="similarity">
    <text evidence="1">Belongs to the ATP-dependent AMP-binding enzyme family.</text>
</comment>
<dbReference type="SUPFAM" id="SSF47336">
    <property type="entry name" value="ACP-like"/>
    <property type="match status" value="1"/>
</dbReference>
<evidence type="ECO:0000313" key="4">
    <source>
        <dbReference type="EMBL" id="MCB5447146.1"/>
    </source>
</evidence>
<dbReference type="Pfam" id="PF00501">
    <property type="entry name" value="AMP-binding"/>
    <property type="match status" value="1"/>
</dbReference>
<evidence type="ECO:0000259" key="3">
    <source>
        <dbReference type="PROSITE" id="PS50075"/>
    </source>
</evidence>
<dbReference type="InterPro" id="IPR045851">
    <property type="entry name" value="AMP-bd_C_sf"/>
</dbReference>
<dbReference type="Proteomes" id="UP001299409">
    <property type="component" value="Unassembled WGS sequence"/>
</dbReference>
<dbReference type="GO" id="GO:0031956">
    <property type="term" value="F:medium-chain fatty acid-CoA ligase activity"/>
    <property type="evidence" value="ECO:0007669"/>
    <property type="project" value="TreeGrafter"/>
</dbReference>
<dbReference type="RefSeq" id="WP_024037158.1">
    <property type="nucleotide sequence ID" value="NZ_BAABXU010000001.1"/>
</dbReference>
<evidence type="ECO:0000256" key="2">
    <source>
        <dbReference type="ARBA" id="ARBA00022598"/>
    </source>
</evidence>
<name>A0A6N3AZF4_9FIRM</name>
<feature type="domain" description="Carrier" evidence="3">
    <location>
        <begin position="1"/>
        <end position="79"/>
    </location>
</feature>
<evidence type="ECO:0000313" key="6">
    <source>
        <dbReference type="Proteomes" id="UP001299409"/>
    </source>
</evidence>
<dbReference type="EC" id="6.2.1.3" evidence="5"/>
<dbReference type="InterPro" id="IPR036736">
    <property type="entry name" value="ACP-like_sf"/>
</dbReference>